<dbReference type="InterPro" id="IPR003761">
    <property type="entry name" value="Exonuc_VII_S"/>
</dbReference>
<comment type="catalytic activity">
    <reaction evidence="6">
        <text>Exonucleolytic cleavage in either 5'- to 3'- or 3'- to 5'-direction to yield nucleoside 5'-phosphates.</text>
        <dbReference type="EC" id="3.1.11.6"/>
    </reaction>
</comment>
<reference evidence="8 9" key="1">
    <citation type="submission" date="2013-12" db="EMBL/GenBank/DDBJ databases">
        <authorList>
            <person name="Stott M."/>
        </authorList>
    </citation>
    <scope>NUCLEOTIDE SEQUENCE [LARGE SCALE GENOMIC DNA]</scope>
    <source>
        <strain evidence="8 9">K22</strain>
    </source>
</reference>
<reference evidence="8 9" key="2">
    <citation type="submission" date="2015-01" db="EMBL/GenBank/DDBJ databases">
        <title>Complete genome sequence of Pyrinomonas methylaliphatogenes type strain K22T.</title>
        <authorList>
            <person name="Lee K.C.Y."/>
            <person name="Power J.F."/>
            <person name="Dunfield P.F."/>
            <person name="Morgan X.C."/>
            <person name="Huttenhower C."/>
            <person name="Stott M.B."/>
        </authorList>
    </citation>
    <scope>NUCLEOTIDE SEQUENCE [LARGE SCALE GENOMIC DNA]</scope>
    <source>
        <strain evidence="8 9">K22</strain>
    </source>
</reference>
<keyword evidence="3 6" id="KW-0540">Nuclease</keyword>
<dbReference type="SUPFAM" id="SSF116842">
    <property type="entry name" value="XseB-like"/>
    <property type="match status" value="1"/>
</dbReference>
<dbReference type="GO" id="GO:0005829">
    <property type="term" value="C:cytosol"/>
    <property type="evidence" value="ECO:0007669"/>
    <property type="project" value="TreeGrafter"/>
</dbReference>
<evidence type="ECO:0000256" key="5">
    <source>
        <dbReference type="ARBA" id="ARBA00022839"/>
    </source>
</evidence>
<dbReference type="EMBL" id="CBXV010000008">
    <property type="protein sequence ID" value="CDM66994.1"/>
    <property type="molecule type" value="Genomic_DNA"/>
</dbReference>
<evidence type="ECO:0000256" key="4">
    <source>
        <dbReference type="ARBA" id="ARBA00022801"/>
    </source>
</evidence>
<proteinExistence type="inferred from homology"/>
<keyword evidence="5 6" id="KW-0269">Exonuclease</keyword>
<comment type="subunit">
    <text evidence="6">Heterooligomer composed of large and small subunits.</text>
</comment>
<dbReference type="Pfam" id="PF02609">
    <property type="entry name" value="Exonuc_VII_S"/>
    <property type="match status" value="1"/>
</dbReference>
<evidence type="ECO:0000256" key="2">
    <source>
        <dbReference type="ARBA" id="ARBA00022490"/>
    </source>
</evidence>
<sequence length="97" mass="10925">MSKELDFESALAQLEQIVRELERGDLPLEKSLELFEQGVRLSRECQERLSEAERRIEILLQDANGRVFTSDLGARGLGESGTGEEDGRDADEDDIPF</sequence>
<dbReference type="STRING" id="454194.PYK22_03043"/>
<evidence type="ECO:0000256" key="1">
    <source>
        <dbReference type="ARBA" id="ARBA00009998"/>
    </source>
</evidence>
<dbReference type="Gene3D" id="1.10.287.1040">
    <property type="entry name" value="Exonuclease VII, small subunit"/>
    <property type="match status" value="1"/>
</dbReference>
<dbReference type="EC" id="3.1.11.6" evidence="6"/>
<comment type="subcellular location">
    <subcellularLocation>
        <location evidence="6">Cytoplasm</location>
    </subcellularLocation>
</comment>
<evidence type="ECO:0000313" key="9">
    <source>
        <dbReference type="Proteomes" id="UP000031518"/>
    </source>
</evidence>
<dbReference type="OrthoDB" id="122704at2"/>
<gene>
    <name evidence="6" type="primary">xseB</name>
    <name evidence="8" type="ORF">PYK22_03043</name>
</gene>
<dbReference type="AlphaFoldDB" id="A0A0B6X3A7"/>
<comment type="function">
    <text evidence="6">Bidirectionally degrades single-stranded DNA into large acid-insoluble oligonucleotides, which are then degraded further into small acid-soluble oligonucleotides.</text>
</comment>
<evidence type="ECO:0000313" key="8">
    <source>
        <dbReference type="EMBL" id="CDM66994.1"/>
    </source>
</evidence>
<evidence type="ECO:0000256" key="3">
    <source>
        <dbReference type="ARBA" id="ARBA00022722"/>
    </source>
</evidence>
<dbReference type="GO" id="GO:0009318">
    <property type="term" value="C:exodeoxyribonuclease VII complex"/>
    <property type="evidence" value="ECO:0007669"/>
    <property type="project" value="UniProtKB-UniRule"/>
</dbReference>
<feature type="region of interest" description="Disordered" evidence="7">
    <location>
        <begin position="71"/>
        <end position="97"/>
    </location>
</feature>
<dbReference type="NCBIfam" id="NF002139">
    <property type="entry name" value="PRK00977.1-3"/>
    <property type="match status" value="1"/>
</dbReference>
<dbReference type="GO" id="GO:0008855">
    <property type="term" value="F:exodeoxyribonuclease VII activity"/>
    <property type="evidence" value="ECO:0007669"/>
    <property type="project" value="UniProtKB-UniRule"/>
</dbReference>
<dbReference type="NCBIfam" id="TIGR01280">
    <property type="entry name" value="xseB"/>
    <property type="match status" value="1"/>
</dbReference>
<dbReference type="PANTHER" id="PTHR34137">
    <property type="entry name" value="EXODEOXYRIBONUCLEASE 7 SMALL SUBUNIT"/>
    <property type="match status" value="1"/>
</dbReference>
<comment type="similarity">
    <text evidence="1 6">Belongs to the XseB family.</text>
</comment>
<dbReference type="HAMAP" id="MF_00337">
    <property type="entry name" value="Exonuc_7_S"/>
    <property type="match status" value="1"/>
</dbReference>
<dbReference type="GO" id="GO:0006308">
    <property type="term" value="P:DNA catabolic process"/>
    <property type="evidence" value="ECO:0007669"/>
    <property type="project" value="UniProtKB-UniRule"/>
</dbReference>
<organism evidence="8 9">
    <name type="scientific">Pyrinomonas methylaliphatogenes</name>
    <dbReference type="NCBI Taxonomy" id="454194"/>
    <lineage>
        <taxon>Bacteria</taxon>
        <taxon>Pseudomonadati</taxon>
        <taxon>Acidobacteriota</taxon>
        <taxon>Blastocatellia</taxon>
        <taxon>Blastocatellales</taxon>
        <taxon>Pyrinomonadaceae</taxon>
        <taxon>Pyrinomonas</taxon>
    </lineage>
</organism>
<accession>A0A0B6X3A7</accession>
<keyword evidence="4 6" id="KW-0378">Hydrolase</keyword>
<dbReference type="RefSeq" id="WP_041978540.1">
    <property type="nucleotide sequence ID" value="NZ_CBXV010000008.1"/>
</dbReference>
<evidence type="ECO:0000256" key="7">
    <source>
        <dbReference type="SAM" id="MobiDB-lite"/>
    </source>
</evidence>
<dbReference type="NCBIfam" id="NF002140">
    <property type="entry name" value="PRK00977.1-4"/>
    <property type="match status" value="1"/>
</dbReference>
<keyword evidence="2 6" id="KW-0963">Cytoplasm</keyword>
<protein>
    <recommendedName>
        <fullName evidence="6">Exodeoxyribonuclease 7 small subunit</fullName>
        <ecNumber evidence="6">3.1.11.6</ecNumber>
    </recommendedName>
    <alternativeName>
        <fullName evidence="6">Exodeoxyribonuclease VII small subunit</fullName>
        <shortName evidence="6">Exonuclease VII small subunit</shortName>
    </alternativeName>
</protein>
<feature type="compositionally biased region" description="Acidic residues" evidence="7">
    <location>
        <begin position="82"/>
        <end position="97"/>
    </location>
</feature>
<evidence type="ECO:0000256" key="6">
    <source>
        <dbReference type="HAMAP-Rule" id="MF_00337"/>
    </source>
</evidence>
<dbReference type="Proteomes" id="UP000031518">
    <property type="component" value="Unassembled WGS sequence"/>
</dbReference>
<keyword evidence="9" id="KW-1185">Reference proteome</keyword>
<dbReference type="PANTHER" id="PTHR34137:SF1">
    <property type="entry name" value="EXODEOXYRIBONUCLEASE 7 SMALL SUBUNIT"/>
    <property type="match status" value="1"/>
</dbReference>
<dbReference type="InterPro" id="IPR037004">
    <property type="entry name" value="Exonuc_VII_ssu_sf"/>
</dbReference>
<name>A0A0B6X3A7_9BACT</name>